<dbReference type="Gene3D" id="3.30.1010.10">
    <property type="entry name" value="Phosphatidylinositol 3-kinase Catalytic Subunit, Chain A, domain 4"/>
    <property type="match status" value="1"/>
</dbReference>
<dbReference type="SMART" id="SM00146">
    <property type="entry name" value="PI3Kc"/>
    <property type="match status" value="1"/>
</dbReference>
<dbReference type="Gene3D" id="1.10.1070.11">
    <property type="entry name" value="Phosphatidylinositol 3-/4-kinase, catalytic domain"/>
    <property type="match status" value="1"/>
</dbReference>
<dbReference type="InterPro" id="IPR049160">
    <property type="entry name" value="PI4KB-PIK1_PIK"/>
</dbReference>
<feature type="region of interest" description="Disordered" evidence="9">
    <location>
        <begin position="257"/>
        <end position="324"/>
    </location>
</feature>
<feature type="compositionally biased region" description="Low complexity" evidence="9">
    <location>
        <begin position="8"/>
        <end position="36"/>
    </location>
</feature>
<keyword evidence="5" id="KW-0418">Kinase</keyword>
<feature type="compositionally biased region" description="Polar residues" evidence="9">
    <location>
        <begin position="296"/>
        <end position="317"/>
    </location>
</feature>
<feature type="compositionally biased region" description="Polar residues" evidence="9">
    <location>
        <begin position="80"/>
        <end position="95"/>
    </location>
</feature>
<evidence type="ECO:0000256" key="3">
    <source>
        <dbReference type="ARBA" id="ARBA00012169"/>
    </source>
</evidence>
<dbReference type="Pfam" id="PF00454">
    <property type="entry name" value="PI3_PI4_kinase"/>
    <property type="match status" value="1"/>
</dbReference>
<dbReference type="PROSITE" id="PS50290">
    <property type="entry name" value="PI3_4_KINASE_3"/>
    <property type="match status" value="1"/>
</dbReference>
<feature type="domain" description="PIK helical" evidence="11">
    <location>
        <begin position="42"/>
        <end position="249"/>
    </location>
</feature>
<protein>
    <recommendedName>
        <fullName evidence="8">Phosphatidylinositol 4-kinase beta</fullName>
        <ecNumber evidence="3">2.7.1.67</ecNumber>
    </recommendedName>
</protein>
<reference evidence="12 13" key="1">
    <citation type="submission" date="2021-06" db="EMBL/GenBank/DDBJ databases">
        <authorList>
            <person name="Palmer J.M."/>
        </authorList>
    </citation>
    <scope>NUCLEOTIDE SEQUENCE [LARGE SCALE GENOMIC DNA]</scope>
    <source>
        <strain evidence="12 13">CL_MEX2019</strain>
        <tissue evidence="12">Muscle</tissue>
    </source>
</reference>
<evidence type="ECO:0000256" key="6">
    <source>
        <dbReference type="ARBA" id="ARBA00036767"/>
    </source>
</evidence>
<dbReference type="InterPro" id="IPR018936">
    <property type="entry name" value="PI3/4_kinase_CS"/>
</dbReference>
<comment type="catalytic activity">
    <reaction evidence="6">
        <text>a 1,2-diacyl-sn-glycero-3-phospho-(1D-myo-inositol) + ATP = a 1,2-diacyl-sn-glycero-3-phospho-(1D-myo-inositol 4-phosphate) + ADP + H(+)</text>
        <dbReference type="Rhea" id="RHEA:19877"/>
        <dbReference type="ChEBI" id="CHEBI:15378"/>
        <dbReference type="ChEBI" id="CHEBI:30616"/>
        <dbReference type="ChEBI" id="CHEBI:57880"/>
        <dbReference type="ChEBI" id="CHEBI:58178"/>
        <dbReference type="ChEBI" id="CHEBI:456216"/>
        <dbReference type="EC" id="2.7.1.67"/>
    </reaction>
    <physiologicalReaction direction="left-to-right" evidence="6">
        <dbReference type="Rhea" id="RHEA:19878"/>
    </physiologicalReaction>
</comment>
<dbReference type="InterPro" id="IPR011009">
    <property type="entry name" value="Kinase-like_dom_sf"/>
</dbReference>
<feature type="region of interest" description="Disordered" evidence="9">
    <location>
        <begin position="79"/>
        <end position="130"/>
    </location>
</feature>
<evidence type="ECO:0000313" key="13">
    <source>
        <dbReference type="Proteomes" id="UP001352852"/>
    </source>
</evidence>
<dbReference type="Pfam" id="PF21245">
    <property type="entry name" value="PI4KB-PIK1_PIK"/>
    <property type="match status" value="1"/>
</dbReference>
<evidence type="ECO:0000259" key="11">
    <source>
        <dbReference type="PROSITE" id="PS51545"/>
    </source>
</evidence>
<dbReference type="InterPro" id="IPR001263">
    <property type="entry name" value="PI3K_accessory_dom"/>
</dbReference>
<dbReference type="PANTHER" id="PTHR10048">
    <property type="entry name" value="PHOSPHATIDYLINOSITOL KINASE"/>
    <property type="match status" value="1"/>
</dbReference>
<dbReference type="InterPro" id="IPR015433">
    <property type="entry name" value="PI3/4_kinase"/>
</dbReference>
<name>A0ABU7EGT8_9TELE</name>
<dbReference type="InterPro" id="IPR000403">
    <property type="entry name" value="PI3/4_kinase_cat_dom"/>
</dbReference>
<evidence type="ECO:0000256" key="5">
    <source>
        <dbReference type="ARBA" id="ARBA00022777"/>
    </source>
</evidence>
<evidence type="ECO:0000259" key="10">
    <source>
        <dbReference type="PROSITE" id="PS50290"/>
    </source>
</evidence>
<proteinExistence type="inferred from homology"/>
<dbReference type="SUPFAM" id="SSF56112">
    <property type="entry name" value="Protein kinase-like (PK-like)"/>
    <property type="match status" value="1"/>
</dbReference>
<comment type="caution">
    <text evidence="12">The sequence shown here is derived from an EMBL/GenBank/DDBJ whole genome shotgun (WGS) entry which is preliminary data.</text>
</comment>
<keyword evidence="13" id="KW-1185">Reference proteome</keyword>
<evidence type="ECO:0000256" key="9">
    <source>
        <dbReference type="SAM" id="MobiDB-lite"/>
    </source>
</evidence>
<dbReference type="PROSITE" id="PS51545">
    <property type="entry name" value="PIK_HELICAL"/>
    <property type="match status" value="1"/>
</dbReference>
<dbReference type="EMBL" id="JAHUTJ010053448">
    <property type="protein sequence ID" value="MED6285478.1"/>
    <property type="molecule type" value="Genomic_DNA"/>
</dbReference>
<feature type="region of interest" description="Disordered" evidence="9">
    <location>
        <begin position="1"/>
        <end position="44"/>
    </location>
</feature>
<evidence type="ECO:0000256" key="8">
    <source>
        <dbReference type="ARBA" id="ARBA00039877"/>
    </source>
</evidence>
<dbReference type="PANTHER" id="PTHR10048:SF22">
    <property type="entry name" value="PHOSPHATIDYLINOSITOL 4-KINASE BETA"/>
    <property type="match status" value="1"/>
</dbReference>
<dbReference type="EC" id="2.7.1.67" evidence="3"/>
<dbReference type="PROSITE" id="PS00915">
    <property type="entry name" value="PI3_4_KINASE_1"/>
    <property type="match status" value="1"/>
</dbReference>
<gene>
    <name evidence="12" type="primary">PI4KB_2</name>
    <name evidence="12" type="ORF">CHARACLAT_029714</name>
</gene>
<evidence type="ECO:0000256" key="7">
    <source>
        <dbReference type="ARBA" id="ARBA00037860"/>
    </source>
</evidence>
<evidence type="ECO:0000256" key="2">
    <source>
        <dbReference type="ARBA" id="ARBA00006209"/>
    </source>
</evidence>
<accession>A0ABU7EGT8</accession>
<evidence type="ECO:0000256" key="1">
    <source>
        <dbReference type="ARBA" id="ARBA00004450"/>
    </source>
</evidence>
<organism evidence="12 13">
    <name type="scientific">Characodon lateralis</name>
    <dbReference type="NCBI Taxonomy" id="208331"/>
    <lineage>
        <taxon>Eukaryota</taxon>
        <taxon>Metazoa</taxon>
        <taxon>Chordata</taxon>
        <taxon>Craniata</taxon>
        <taxon>Vertebrata</taxon>
        <taxon>Euteleostomi</taxon>
        <taxon>Actinopterygii</taxon>
        <taxon>Neopterygii</taxon>
        <taxon>Teleostei</taxon>
        <taxon>Neoteleostei</taxon>
        <taxon>Acanthomorphata</taxon>
        <taxon>Ovalentaria</taxon>
        <taxon>Atherinomorphae</taxon>
        <taxon>Cyprinodontiformes</taxon>
        <taxon>Goodeidae</taxon>
        <taxon>Characodon</taxon>
    </lineage>
</organism>
<keyword evidence="4" id="KW-0808">Transferase</keyword>
<evidence type="ECO:0000256" key="4">
    <source>
        <dbReference type="ARBA" id="ARBA00022679"/>
    </source>
</evidence>
<feature type="domain" description="PI3K/PI4K catalytic" evidence="10">
    <location>
        <begin position="539"/>
        <end position="757"/>
    </location>
</feature>
<sequence length="757" mass="84431">MEDTQEDLSPAPSLSISSSPSQSLPSTPSSSSGPAQPATPPLGVISEGISELSLVIDAEVAHQACQEVLQKVKLRHVDSDPTQQQNGPGTDSASHTPPIPSIKQIREEEDAPEGPTPSSVKSARRRQRHNPSKQSWLLRLFESKLFDVSMAISYLHKSKEPGVQAYIGNRLFSFPHEDVDFYLPQLLNMYIHMDEDVGDAIKPYVVHRCRQSISFSLQCAWLLGAYSSDMHISAQRHSRGTKLRKLILSDELKPSGPRARRELTLTPFCPGPSPGGLTTENSLSPSKRTHQRSKSDATVSISLSSNLKRTASNPKVESSQDEPVRLAPQREFMKSLMGIGKRLATLPTKEQKTQRLISELSLLNHKLPARVWLPTAAFDHHVVRVPHTQAVVLNSKDKAPYLIYVEVLECENFETSSVPMRIPENRIRSTRSVENLPDCGMMVEQRAGIFSVVPNYDNDDEAWSVDDIGELQVELPEGHTNSCDNISQFSVDSITSLDSKEPIFIAAGDIRRRLSEQLAQAPTTFKRDPEDPSAVALKEPWEEKVRRIREGSPYGHLPNWRLLSVIVKCGDDLRQELLAYQVLQQLKSIWEQERVPLWIKPYKILVLSADSGMIEPVVNAVSIHQVKKQSQLSLLDYFLQEHGTPTTEAFLTAQRNFVQSCSGYSLICYLLQVKDRHNGNILLDAEGHIIHIDFGFILSSSPRNLGFETSAFKLTTEFVDVSRFTCLKNLGVPRQQEDGEEAFNPSGGLSVCRSLTC</sequence>
<comment type="subcellular location">
    <subcellularLocation>
        <location evidence="1">Mitochondrion outer membrane</location>
        <topology evidence="1">Peripheral membrane protein</topology>
    </subcellularLocation>
    <subcellularLocation>
        <location evidence="7">Rough endoplasmic reticulum membrane</location>
        <topology evidence="7">Peripheral membrane protein</topology>
    </subcellularLocation>
</comment>
<feature type="compositionally biased region" description="Polar residues" evidence="9">
    <location>
        <begin position="276"/>
        <end position="286"/>
    </location>
</feature>
<dbReference type="Proteomes" id="UP001352852">
    <property type="component" value="Unassembled WGS sequence"/>
</dbReference>
<evidence type="ECO:0000313" key="12">
    <source>
        <dbReference type="EMBL" id="MED6285478.1"/>
    </source>
</evidence>
<dbReference type="InterPro" id="IPR036940">
    <property type="entry name" value="PI3/4_kinase_cat_sf"/>
</dbReference>
<comment type="similarity">
    <text evidence="2">Belongs to the PI3/PI4-kinase family. Type III PI4K subfamily.</text>
</comment>